<dbReference type="InterPro" id="IPR013087">
    <property type="entry name" value="Znf_C2H2_type"/>
</dbReference>
<dbReference type="PANTHER" id="PTHR23235:SF176">
    <property type="entry name" value="C2H2-TYPE DOMAIN-CONTAINING PROTEIN"/>
    <property type="match status" value="1"/>
</dbReference>
<organism evidence="5 6">
    <name type="scientific">Schistosoma margrebowiei</name>
    <dbReference type="NCBI Taxonomy" id="48269"/>
    <lineage>
        <taxon>Eukaryota</taxon>
        <taxon>Metazoa</taxon>
        <taxon>Spiralia</taxon>
        <taxon>Lophotrochozoa</taxon>
        <taxon>Platyhelminthes</taxon>
        <taxon>Trematoda</taxon>
        <taxon>Digenea</taxon>
        <taxon>Strigeidida</taxon>
        <taxon>Schistosomatoidea</taxon>
        <taxon>Schistosomatidae</taxon>
        <taxon>Schistosoma</taxon>
    </lineage>
</organism>
<dbReference type="SMART" id="SM00355">
    <property type="entry name" value="ZnF_C2H2"/>
    <property type="match status" value="4"/>
</dbReference>
<dbReference type="GO" id="GO:0008270">
    <property type="term" value="F:zinc ion binding"/>
    <property type="evidence" value="ECO:0007669"/>
    <property type="project" value="UniProtKB-KW"/>
</dbReference>
<dbReference type="EMBL" id="UZAI01003796">
    <property type="protein sequence ID" value="VDO82340.1"/>
    <property type="molecule type" value="Genomic_DNA"/>
</dbReference>
<dbReference type="PROSITE" id="PS50157">
    <property type="entry name" value="ZINC_FINGER_C2H2_2"/>
    <property type="match status" value="4"/>
</dbReference>
<evidence type="ECO:0000256" key="3">
    <source>
        <dbReference type="ARBA" id="ARBA00022771"/>
    </source>
</evidence>
<dbReference type="GO" id="GO:0000978">
    <property type="term" value="F:RNA polymerase II cis-regulatory region sequence-specific DNA binding"/>
    <property type="evidence" value="ECO:0007669"/>
    <property type="project" value="TreeGrafter"/>
</dbReference>
<sequence length="703" mass="81281">MSTDTWISSHCELNHLTDMAPSLSSSSSTISSPSLSSSSSLFNINVMQQFSNVFNKFYSSEINSFISTKSNDSYLYTTNYLNQQVMNNYITKEQTLQDNHLNNVQEIFYKFLKIFPQFDLLQKSINHHETSSERSIQDLTINRNGQYDLNISDFNCSNTTLGTLPSPSEKSSLYDSSLCYQQMNHQMNDNEIDDSNDYHNKLSKEEKLQNSNEVNEFNYTLDHIKMNKTNSIYTTIPCDIGLSNIVNMNSNIRQDYRSPIENLTNHLPYQYENSLKYDHEQSNTEQYAINLSMKKTNLHQTIPSSQSEIIHHNIETNDHSLSNPAVYEYYTRLMQLSYIEWFRYLVCQSPQITGNSSTSSPIPHLIQNNNIYYPNNDKFCDFNSLNNVNNTFQSNHSSKDVQNIDRLAFHHSNEPLSINSDNLGSTYSSYDLSNFPCNLQSNFSLNNHQNALLNRLSTIKSTTHSLPSYSPIRITKSGLQSMTKDVSKLTNICNMKSKSYSENPIISKYSNTKSTDRTLIINGPNSYACKLCSKVYSQASALKMHVRTHTLPCRCTHCGKSFSRKWLLKGHERTHTGERPYSCSVCSRSFADRSNLRAHMQTHQREKRYSCPHCPRSFSRMGLLNKHMIQCTQNIESNNKSDLIVLKLFHCITYEEKKILLHLLYINVQIQKKPHHDYYLLMWNIKLIFKDFWLLLLSVIVGL</sequence>
<evidence type="ECO:0000256" key="4">
    <source>
        <dbReference type="ARBA" id="ARBA00022833"/>
    </source>
</evidence>
<proteinExistence type="predicted"/>
<name>A0A183LXS8_9TREM</name>
<keyword evidence="3" id="KW-0863">Zinc-finger</keyword>
<dbReference type="FunFam" id="3.30.160.60:FF:000693">
    <property type="entry name" value="Snail family zinc finger 1a"/>
    <property type="match status" value="1"/>
</dbReference>
<evidence type="ECO:0000313" key="5">
    <source>
        <dbReference type="EMBL" id="VDO82340.1"/>
    </source>
</evidence>
<keyword evidence="1" id="KW-0479">Metal-binding</keyword>
<evidence type="ECO:0000313" key="6">
    <source>
        <dbReference type="Proteomes" id="UP000277204"/>
    </source>
</evidence>
<dbReference type="PROSITE" id="PS00028">
    <property type="entry name" value="ZINC_FINGER_C2H2_1"/>
    <property type="match status" value="3"/>
</dbReference>
<evidence type="ECO:0000256" key="2">
    <source>
        <dbReference type="ARBA" id="ARBA00022737"/>
    </source>
</evidence>
<dbReference type="Gene3D" id="3.30.160.60">
    <property type="entry name" value="Classic Zinc Finger"/>
    <property type="match status" value="4"/>
</dbReference>
<dbReference type="STRING" id="48269.A0A183LXS8"/>
<evidence type="ECO:0000256" key="1">
    <source>
        <dbReference type="ARBA" id="ARBA00022723"/>
    </source>
</evidence>
<dbReference type="GO" id="GO:0000981">
    <property type="term" value="F:DNA-binding transcription factor activity, RNA polymerase II-specific"/>
    <property type="evidence" value="ECO:0007669"/>
    <property type="project" value="TreeGrafter"/>
</dbReference>
<dbReference type="Pfam" id="PF00096">
    <property type="entry name" value="zf-C2H2"/>
    <property type="match status" value="4"/>
</dbReference>
<keyword evidence="2" id="KW-0677">Repeat</keyword>
<reference evidence="5 6" key="1">
    <citation type="submission" date="2018-11" db="EMBL/GenBank/DDBJ databases">
        <authorList>
            <consortium name="Pathogen Informatics"/>
        </authorList>
    </citation>
    <scope>NUCLEOTIDE SEQUENCE [LARGE SCALE GENOMIC DNA]</scope>
    <source>
        <strain evidence="5 6">Zambia</strain>
    </source>
</reference>
<dbReference type="FunFam" id="3.30.160.60:FF:000100">
    <property type="entry name" value="Zinc finger 45-like"/>
    <property type="match status" value="2"/>
</dbReference>
<protein>
    <submittedName>
        <fullName evidence="5">Uncharacterized protein</fullName>
    </submittedName>
</protein>
<dbReference type="SUPFAM" id="SSF57667">
    <property type="entry name" value="beta-beta-alpha zinc fingers"/>
    <property type="match status" value="3"/>
</dbReference>
<dbReference type="AlphaFoldDB" id="A0A183LXS8"/>
<keyword evidence="6" id="KW-1185">Reference proteome</keyword>
<dbReference type="InterPro" id="IPR036236">
    <property type="entry name" value="Znf_C2H2_sf"/>
</dbReference>
<accession>A0A183LXS8</accession>
<dbReference type="PANTHER" id="PTHR23235">
    <property type="entry name" value="KRUEPPEL-LIKE TRANSCRIPTION FACTOR"/>
    <property type="match status" value="1"/>
</dbReference>
<gene>
    <name evidence="5" type="ORF">SMRZ_LOCUS8603</name>
</gene>
<dbReference type="Proteomes" id="UP000277204">
    <property type="component" value="Unassembled WGS sequence"/>
</dbReference>
<keyword evidence="4" id="KW-0862">Zinc</keyword>